<comment type="caution">
    <text evidence="10">The sequence shown here is derived from an EMBL/GenBank/DDBJ whole genome shotgun (WGS) entry which is preliminary data.</text>
</comment>
<keyword evidence="6" id="KW-0746">Sphingolipid metabolism</keyword>
<protein>
    <recommendedName>
        <fullName evidence="3 6">Glucosylceramidase</fullName>
        <ecNumber evidence="3 6">3.2.1.45</ecNumber>
    </recommendedName>
</protein>
<evidence type="ECO:0000256" key="7">
    <source>
        <dbReference type="SAM" id="MobiDB-lite"/>
    </source>
</evidence>
<evidence type="ECO:0000313" key="11">
    <source>
        <dbReference type="Proteomes" id="UP000283509"/>
    </source>
</evidence>
<dbReference type="Gene3D" id="3.20.20.80">
    <property type="entry name" value="Glycosidases"/>
    <property type="match status" value="1"/>
</dbReference>
<dbReference type="OrthoDB" id="2160638at2759"/>
<keyword evidence="11" id="KW-1185">Reference proteome</keyword>
<feature type="signal peptide" evidence="8">
    <location>
        <begin position="1"/>
        <end position="19"/>
    </location>
</feature>
<dbReference type="EMBL" id="QCYY01003502">
    <property type="protein sequence ID" value="ROT63048.1"/>
    <property type="molecule type" value="Genomic_DNA"/>
</dbReference>
<feature type="domain" description="Glycosyl hydrolase family 30 TIM-barrel" evidence="9">
    <location>
        <begin position="105"/>
        <end position="442"/>
    </location>
</feature>
<dbReference type="GO" id="GO:0016020">
    <property type="term" value="C:membrane"/>
    <property type="evidence" value="ECO:0007669"/>
    <property type="project" value="GOC"/>
</dbReference>
<dbReference type="PANTHER" id="PTHR11069">
    <property type="entry name" value="GLUCOSYLCERAMIDASE"/>
    <property type="match status" value="1"/>
</dbReference>
<name>A0A3R7MJ37_PENVA</name>
<evidence type="ECO:0000256" key="6">
    <source>
        <dbReference type="RuleBase" id="RU361188"/>
    </source>
</evidence>
<feature type="compositionally biased region" description="Polar residues" evidence="7">
    <location>
        <begin position="469"/>
        <end position="484"/>
    </location>
</feature>
<organism evidence="10 11">
    <name type="scientific">Penaeus vannamei</name>
    <name type="common">Whiteleg shrimp</name>
    <name type="synonym">Litopenaeus vannamei</name>
    <dbReference type="NCBI Taxonomy" id="6689"/>
    <lineage>
        <taxon>Eukaryota</taxon>
        <taxon>Metazoa</taxon>
        <taxon>Ecdysozoa</taxon>
        <taxon>Arthropoda</taxon>
        <taxon>Crustacea</taxon>
        <taxon>Multicrustacea</taxon>
        <taxon>Malacostraca</taxon>
        <taxon>Eumalacostraca</taxon>
        <taxon>Eucarida</taxon>
        <taxon>Decapoda</taxon>
        <taxon>Dendrobranchiata</taxon>
        <taxon>Penaeoidea</taxon>
        <taxon>Penaeidae</taxon>
        <taxon>Penaeus</taxon>
    </lineage>
</organism>
<keyword evidence="5 6" id="KW-0378">Hydrolase</keyword>
<evidence type="ECO:0000256" key="5">
    <source>
        <dbReference type="ARBA" id="ARBA00022801"/>
    </source>
</evidence>
<keyword evidence="6" id="KW-0443">Lipid metabolism</keyword>
<dbReference type="SUPFAM" id="SSF51445">
    <property type="entry name" value="(Trans)glycosidases"/>
    <property type="match status" value="1"/>
</dbReference>
<dbReference type="Proteomes" id="UP000283509">
    <property type="component" value="Unassembled WGS sequence"/>
</dbReference>
<dbReference type="InterPro" id="IPR017853">
    <property type="entry name" value="GH"/>
</dbReference>
<gene>
    <name evidence="10" type="ORF">C7M84_019076</name>
</gene>
<evidence type="ECO:0000259" key="9">
    <source>
        <dbReference type="Pfam" id="PF02055"/>
    </source>
</evidence>
<feature type="chain" id="PRO_5018720228" description="Glucosylceramidase" evidence="8">
    <location>
        <begin position="20"/>
        <end position="537"/>
    </location>
</feature>
<dbReference type="STRING" id="6689.A0A3R7MJ37"/>
<dbReference type="GO" id="GO:0006680">
    <property type="term" value="P:glucosylceramide catabolic process"/>
    <property type="evidence" value="ECO:0007669"/>
    <property type="project" value="TreeGrafter"/>
</dbReference>
<evidence type="ECO:0000256" key="4">
    <source>
        <dbReference type="ARBA" id="ARBA00022729"/>
    </source>
</evidence>
<comment type="catalytic activity">
    <reaction evidence="1">
        <text>a beta-D-glucosyl-(1&lt;-&gt;1')-N-acylsphing-4-enine + H2O = an N-acylsphing-4-enine + D-glucose</text>
        <dbReference type="Rhea" id="RHEA:13269"/>
        <dbReference type="ChEBI" id="CHEBI:4167"/>
        <dbReference type="ChEBI" id="CHEBI:15377"/>
        <dbReference type="ChEBI" id="CHEBI:22801"/>
        <dbReference type="ChEBI" id="CHEBI:52639"/>
        <dbReference type="EC" id="3.2.1.45"/>
    </reaction>
    <physiologicalReaction direction="left-to-right" evidence="1">
        <dbReference type="Rhea" id="RHEA:13270"/>
    </physiologicalReaction>
</comment>
<dbReference type="GO" id="GO:0004348">
    <property type="term" value="F:glucosylceramidase activity"/>
    <property type="evidence" value="ECO:0007669"/>
    <property type="project" value="UniProtKB-EC"/>
</dbReference>
<comment type="similarity">
    <text evidence="2 6">Belongs to the glycosyl hydrolase 30 family.</text>
</comment>
<proteinExistence type="inferred from homology"/>
<dbReference type="PANTHER" id="PTHR11069:SF23">
    <property type="entry name" value="LYSOSOMAL ACID GLUCOSYLCERAMIDASE"/>
    <property type="match status" value="1"/>
</dbReference>
<evidence type="ECO:0000256" key="8">
    <source>
        <dbReference type="SAM" id="SignalP"/>
    </source>
</evidence>
<dbReference type="PRINTS" id="PR00843">
    <property type="entry name" value="GLHYDRLASE30"/>
</dbReference>
<evidence type="ECO:0000256" key="2">
    <source>
        <dbReference type="ARBA" id="ARBA00005382"/>
    </source>
</evidence>
<evidence type="ECO:0000256" key="3">
    <source>
        <dbReference type="ARBA" id="ARBA00012658"/>
    </source>
</evidence>
<accession>A0A3R7MJ37</accession>
<evidence type="ECO:0000256" key="1">
    <source>
        <dbReference type="ARBA" id="ARBA00001013"/>
    </source>
</evidence>
<dbReference type="AlphaFoldDB" id="A0A3R7MJ37"/>
<sequence>MLTLKRLTLLAALVCVARGSDLGLKAGQPCKARNFGADSVVCVCTADYCDFLGNVTRGPEGTFTTVASSRDGLRFLVNTGALSPTPVEGGVIIHVNHQYEYQTMMGFGGAFTDATGINIGTLPSDTQEVLLRSYFSPEGLEYNLCRVPIAGSDFSTRPYSYDDFEGDVELKHFNLTEEDYLYKLPYIQRAIELSERDLLILGSPWSPPAWMKENGHFNGSGGLLKEMWQPYSDYFVKFVQSYEAEGVPIWGLTTQNEPLTGFEDWFWNTCAWTAEDQRDWIKTNLGPTLEAAGLRRIKLMVDDHNRDTLPWYPATILEDPKANEYVDGIALHWYADDWTGPSVMDETQAMFPDKFLLYTESCDGWDASADERVKLGDWFRAESYAYNIIDVRIGLPVACSVGFWTMNHSRRVGDWNMALDMQGGPNWANNFVDFPLLSKRTQEVLKEARCSGEWATSASSSARGRDEPTPTSSGRNRSRPQLSTMIRAKPPSSLLTWGETAETTSVDIGDGTNYINFDLPAKAIVSLLFQTPNAVAE</sequence>
<keyword evidence="6" id="KW-0326">Glycosidase</keyword>
<dbReference type="InterPro" id="IPR001139">
    <property type="entry name" value="Glyco_hydro_30"/>
</dbReference>
<evidence type="ECO:0000313" key="10">
    <source>
        <dbReference type="EMBL" id="ROT63048.1"/>
    </source>
</evidence>
<keyword evidence="4 8" id="KW-0732">Signal</keyword>
<reference evidence="10 11" key="1">
    <citation type="submission" date="2018-04" db="EMBL/GenBank/DDBJ databases">
        <authorList>
            <person name="Zhang X."/>
            <person name="Yuan J."/>
            <person name="Li F."/>
            <person name="Xiang J."/>
        </authorList>
    </citation>
    <scope>NUCLEOTIDE SEQUENCE [LARGE SCALE GENOMIC DNA]</scope>
    <source>
        <tissue evidence="10">Muscle</tissue>
    </source>
</reference>
<dbReference type="InterPro" id="IPR033453">
    <property type="entry name" value="Glyco_hydro_30_TIM-barrel"/>
</dbReference>
<feature type="region of interest" description="Disordered" evidence="7">
    <location>
        <begin position="456"/>
        <end position="485"/>
    </location>
</feature>
<dbReference type="SUPFAM" id="SSF51011">
    <property type="entry name" value="Glycosyl hydrolase domain"/>
    <property type="match status" value="1"/>
</dbReference>
<dbReference type="Pfam" id="PF02055">
    <property type="entry name" value="Glyco_hydro_30"/>
    <property type="match status" value="1"/>
</dbReference>
<dbReference type="EC" id="3.2.1.45" evidence="3 6"/>
<reference evidence="10 11" key="2">
    <citation type="submission" date="2019-01" db="EMBL/GenBank/DDBJ databases">
        <title>The decoding of complex shrimp genome reveals the adaptation for benthos swimmer, frequently molting mechanism and breeding impact on genome.</title>
        <authorList>
            <person name="Sun Y."/>
            <person name="Gao Y."/>
            <person name="Yu Y."/>
        </authorList>
    </citation>
    <scope>NUCLEOTIDE SEQUENCE [LARGE SCALE GENOMIC DNA]</scope>
    <source>
        <tissue evidence="10">Muscle</tissue>
    </source>
</reference>